<sequence length="177" mass="19642">MQIEYREGLLFASIEIVYQGRSKLIHNMVIDTGAAKTVISQNAVEDIHLRVEPGDRIVAYYGIGGKEYAFTKKLDCIQLDSFQLREYEIDFSGMDYEGINGLLGLDILLGAGFVLTWTSWRCIVLVEMERPLEMPKRRKGARDVVLDSAASAGTGRIRVPDADGVVVAREDLSAKNG</sequence>
<dbReference type="Proteomes" id="UP000001172">
    <property type="component" value="Chromosome"/>
</dbReference>
<dbReference type="PROSITE" id="PS50175">
    <property type="entry name" value="ASP_PROT_RETROV"/>
    <property type="match status" value="1"/>
</dbReference>
<feature type="domain" description="Peptidase A2" evidence="2">
    <location>
        <begin position="26"/>
        <end position="65"/>
    </location>
</feature>
<evidence type="ECO:0000313" key="4">
    <source>
        <dbReference type="Proteomes" id="UP000001172"/>
    </source>
</evidence>
<dbReference type="GO" id="GO:0006508">
    <property type="term" value="P:proteolysis"/>
    <property type="evidence" value="ECO:0007669"/>
    <property type="project" value="InterPro"/>
</dbReference>
<dbReference type="GO" id="GO:0004190">
    <property type="term" value="F:aspartic-type endopeptidase activity"/>
    <property type="evidence" value="ECO:0007669"/>
    <property type="project" value="InterPro"/>
</dbReference>
<dbReference type="AlphaFoldDB" id="Q5KYZ0"/>
<evidence type="ECO:0000256" key="1">
    <source>
        <dbReference type="ARBA" id="ARBA00022801"/>
    </source>
</evidence>
<gene>
    <name evidence="3" type="ordered locus">GK1811</name>
</gene>
<dbReference type="SUPFAM" id="SSF50630">
    <property type="entry name" value="Acid proteases"/>
    <property type="match status" value="1"/>
</dbReference>
<organism evidence="3 4">
    <name type="scientific">Geobacillus kaustophilus (strain HTA426)</name>
    <dbReference type="NCBI Taxonomy" id="235909"/>
    <lineage>
        <taxon>Bacteria</taxon>
        <taxon>Bacillati</taxon>
        <taxon>Bacillota</taxon>
        <taxon>Bacilli</taxon>
        <taxon>Bacillales</taxon>
        <taxon>Anoxybacillaceae</taxon>
        <taxon>Geobacillus</taxon>
        <taxon>Geobacillus thermoleovorans group</taxon>
    </lineage>
</organism>
<evidence type="ECO:0000313" key="3">
    <source>
        <dbReference type="EMBL" id="BAD76096.1"/>
    </source>
</evidence>
<protein>
    <recommendedName>
        <fullName evidence="2">Peptidase A2 domain-containing protein</fullName>
    </recommendedName>
</protein>
<dbReference type="eggNOG" id="COG3577">
    <property type="taxonomic scope" value="Bacteria"/>
</dbReference>
<dbReference type="Gene3D" id="2.40.70.10">
    <property type="entry name" value="Acid Proteases"/>
    <property type="match status" value="1"/>
</dbReference>
<proteinExistence type="predicted"/>
<accession>Q5KYZ0</accession>
<name>Q5KYZ0_GEOKA</name>
<dbReference type="InterPro" id="IPR001995">
    <property type="entry name" value="Peptidase_A2_cat"/>
</dbReference>
<evidence type="ECO:0000259" key="2">
    <source>
        <dbReference type="PROSITE" id="PS50175"/>
    </source>
</evidence>
<keyword evidence="1" id="KW-0378">Hydrolase</keyword>
<reference evidence="3 4" key="1">
    <citation type="journal article" date="2004" name="Nucleic Acids Res.">
        <title>Thermoadaptation trait revealed by the genome sequence of thermophilic Geobacillus kaustophilus.</title>
        <authorList>
            <person name="Takami H."/>
            <person name="Takaki Y."/>
            <person name="Chee G.J."/>
            <person name="Nishi S."/>
            <person name="Shimamura S."/>
            <person name="Suzuki H."/>
            <person name="Matsui S."/>
            <person name="Uchiyama I."/>
        </authorList>
    </citation>
    <scope>NUCLEOTIDE SEQUENCE [LARGE SCALE GENOMIC DNA]</scope>
    <source>
        <strain evidence="3 4">HTA426</strain>
    </source>
</reference>
<keyword evidence="4" id="KW-1185">Reference proteome</keyword>
<dbReference type="InterPro" id="IPR021109">
    <property type="entry name" value="Peptidase_aspartic_dom_sf"/>
</dbReference>
<dbReference type="KEGG" id="gka:GK1811"/>
<dbReference type="HOGENOM" id="CLU_1515830_0_0_9"/>
<dbReference type="STRING" id="235909.GK1811"/>
<dbReference type="Pfam" id="PF13975">
    <property type="entry name" value="gag-asp_proteas"/>
    <property type="match status" value="1"/>
</dbReference>
<dbReference type="EMBL" id="BA000043">
    <property type="protein sequence ID" value="BAD76096.1"/>
    <property type="molecule type" value="Genomic_DNA"/>
</dbReference>